<keyword evidence="1" id="KW-0521">NADP</keyword>
<dbReference type="Pfam" id="PF08240">
    <property type="entry name" value="ADH_N"/>
    <property type="match status" value="1"/>
</dbReference>
<evidence type="ECO:0000259" key="3">
    <source>
        <dbReference type="SMART" id="SM00829"/>
    </source>
</evidence>
<feature type="domain" description="Enoyl reductase (ER)" evidence="3">
    <location>
        <begin position="10"/>
        <end position="314"/>
    </location>
</feature>
<reference evidence="5 7" key="2">
    <citation type="submission" date="2020-03" db="EMBL/GenBank/DDBJ databases">
        <title>Soil Listeria distribution.</title>
        <authorList>
            <person name="Liao J."/>
            <person name="Wiedmann M."/>
        </authorList>
    </citation>
    <scope>NUCLEOTIDE SEQUENCE [LARGE SCALE GENOMIC DNA]</scope>
    <source>
        <strain evidence="5 7">FSL L7-0245</strain>
    </source>
</reference>
<dbReference type="SUPFAM" id="SSF51735">
    <property type="entry name" value="NAD(P)-binding Rossmann-fold domains"/>
    <property type="match status" value="1"/>
</dbReference>
<comment type="caution">
    <text evidence="4">The sequence shown here is derived from an EMBL/GenBank/DDBJ whole genome shotgun (WGS) entry which is preliminary data.</text>
</comment>
<dbReference type="STRING" id="1552123.EP57_16630"/>
<dbReference type="InterPro" id="IPR047618">
    <property type="entry name" value="QOR-like"/>
</dbReference>
<dbReference type="InterPro" id="IPR013154">
    <property type="entry name" value="ADH-like_N"/>
</dbReference>
<dbReference type="SMART" id="SM00829">
    <property type="entry name" value="PKS_ER"/>
    <property type="match status" value="1"/>
</dbReference>
<accession>A0A099W0S6</accession>
<dbReference type="Proteomes" id="UP000029844">
    <property type="component" value="Unassembled WGS sequence"/>
</dbReference>
<name>A0A099W0S6_9LIST</name>
<sequence>MKALVFNEFGSSDVLQYAEIADAVAGPGEILLSTTAIGLNFADIYRRKGNYHLVGDAPYVLGYEGAGVVVGLGEGVTDFVLGERVAFVDVPLANAELVAVPVNKAIPIPDGIHDEIAASVLLQGLTASYLAKDSYAIRYGDVALVHAVAGGVGQMLTQIITSLGGTVIGLTSTEEKAEVARKLGAEEVLLYSDNWAEKLAGKIDVAYDSVGSTLMESFQAVRDKGAVVFYGMSGGDPVSVDPRMLMDTSKTLTGGDLWSFLTSKEERIKRSKALFDMIIAGKITVNQPRKFPLSKGKEAHDLLESRKSTGKILLIP</sequence>
<keyword evidence="2" id="KW-0560">Oxidoreductase</keyword>
<evidence type="ECO:0000313" key="7">
    <source>
        <dbReference type="Proteomes" id="UP000519573"/>
    </source>
</evidence>
<dbReference type="SUPFAM" id="SSF50129">
    <property type="entry name" value="GroES-like"/>
    <property type="match status" value="1"/>
</dbReference>
<evidence type="ECO:0000313" key="4">
    <source>
        <dbReference type="EMBL" id="KGL37650.1"/>
    </source>
</evidence>
<dbReference type="AlphaFoldDB" id="A0A099W0S6"/>
<dbReference type="EMBL" id="JAARYH010000003">
    <property type="protein sequence ID" value="MBC2166346.1"/>
    <property type="molecule type" value="Genomic_DNA"/>
</dbReference>
<dbReference type="Proteomes" id="UP000519573">
    <property type="component" value="Unassembled WGS sequence"/>
</dbReference>
<dbReference type="RefSeq" id="WP_036088423.1">
    <property type="nucleotide sequence ID" value="NZ_CBCSHQ010000016.1"/>
</dbReference>
<evidence type="ECO:0000256" key="1">
    <source>
        <dbReference type="ARBA" id="ARBA00022857"/>
    </source>
</evidence>
<dbReference type="InterPro" id="IPR036291">
    <property type="entry name" value="NAD(P)-bd_dom_sf"/>
</dbReference>
<dbReference type="GO" id="GO:0003960">
    <property type="term" value="F:quinone reductase (NADPH) activity"/>
    <property type="evidence" value="ECO:0007669"/>
    <property type="project" value="InterPro"/>
</dbReference>
<dbReference type="GO" id="GO:0005829">
    <property type="term" value="C:cytosol"/>
    <property type="evidence" value="ECO:0007669"/>
    <property type="project" value="TreeGrafter"/>
</dbReference>
<dbReference type="Gene3D" id="3.90.180.10">
    <property type="entry name" value="Medium-chain alcohol dehydrogenases, catalytic domain"/>
    <property type="match status" value="1"/>
</dbReference>
<protein>
    <submittedName>
        <fullName evidence="4">Alcohol dehydrogenase</fullName>
    </submittedName>
    <submittedName>
        <fullName evidence="5">Quinone oxidoreductase</fullName>
    </submittedName>
</protein>
<dbReference type="eggNOG" id="COG0604">
    <property type="taxonomic scope" value="Bacteria"/>
</dbReference>
<dbReference type="InterPro" id="IPR020843">
    <property type="entry name" value="ER"/>
</dbReference>
<dbReference type="Gene3D" id="3.40.50.720">
    <property type="entry name" value="NAD(P)-binding Rossmann-like Domain"/>
    <property type="match status" value="1"/>
</dbReference>
<organism evidence="4 6">
    <name type="scientific">Listeria booriae</name>
    <dbReference type="NCBI Taxonomy" id="1552123"/>
    <lineage>
        <taxon>Bacteria</taxon>
        <taxon>Bacillati</taxon>
        <taxon>Bacillota</taxon>
        <taxon>Bacilli</taxon>
        <taxon>Bacillales</taxon>
        <taxon>Listeriaceae</taxon>
        <taxon>Listeria</taxon>
    </lineage>
</organism>
<dbReference type="EMBL" id="JNFA01000031">
    <property type="protein sequence ID" value="KGL37650.1"/>
    <property type="molecule type" value="Genomic_DNA"/>
</dbReference>
<dbReference type="PANTHER" id="PTHR48106:SF13">
    <property type="entry name" value="QUINONE OXIDOREDUCTASE-RELATED"/>
    <property type="match status" value="1"/>
</dbReference>
<dbReference type="Pfam" id="PF00107">
    <property type="entry name" value="ADH_zinc_N"/>
    <property type="match status" value="1"/>
</dbReference>
<dbReference type="InterPro" id="IPR011032">
    <property type="entry name" value="GroES-like_sf"/>
</dbReference>
<dbReference type="CDD" id="cd05286">
    <property type="entry name" value="QOR2"/>
    <property type="match status" value="1"/>
</dbReference>
<evidence type="ECO:0000256" key="2">
    <source>
        <dbReference type="ARBA" id="ARBA00023002"/>
    </source>
</evidence>
<dbReference type="OrthoDB" id="9787435at2"/>
<keyword evidence="6" id="KW-1185">Reference proteome</keyword>
<reference evidence="4 6" key="1">
    <citation type="submission" date="2014-05" db="EMBL/GenBank/DDBJ databases">
        <title>Novel Listeriaceae from food processing environments.</title>
        <authorList>
            <person name="den Bakker H.C."/>
        </authorList>
    </citation>
    <scope>NUCLEOTIDE SEQUENCE [LARGE SCALE GENOMIC DNA]</scope>
    <source>
        <strain evidence="4 6">FSL A5-0281</strain>
    </source>
</reference>
<dbReference type="PANTHER" id="PTHR48106">
    <property type="entry name" value="QUINONE OXIDOREDUCTASE PIG3-RELATED"/>
    <property type="match status" value="1"/>
</dbReference>
<dbReference type="GO" id="GO:0035925">
    <property type="term" value="F:mRNA 3'-UTR AU-rich region binding"/>
    <property type="evidence" value="ECO:0007669"/>
    <property type="project" value="TreeGrafter"/>
</dbReference>
<dbReference type="InterPro" id="IPR013149">
    <property type="entry name" value="ADH-like_C"/>
</dbReference>
<dbReference type="GeneID" id="58718955"/>
<proteinExistence type="predicted"/>
<evidence type="ECO:0000313" key="5">
    <source>
        <dbReference type="EMBL" id="MBC2166346.1"/>
    </source>
</evidence>
<evidence type="ECO:0000313" key="6">
    <source>
        <dbReference type="Proteomes" id="UP000029844"/>
    </source>
</evidence>
<gene>
    <name evidence="4" type="ORF">EP57_16630</name>
    <name evidence="5" type="ORF">HCB26_07160</name>
</gene>
<dbReference type="GO" id="GO:0070402">
    <property type="term" value="F:NADPH binding"/>
    <property type="evidence" value="ECO:0007669"/>
    <property type="project" value="TreeGrafter"/>
</dbReference>